<dbReference type="eggNOG" id="arCOG07145">
    <property type="taxonomic scope" value="Archaea"/>
</dbReference>
<dbReference type="HOGENOM" id="CLU_1313181_0_0_2"/>
<gene>
    <name evidence="1" type="ordered locus">TGAM_0891</name>
</gene>
<sequence length="209" mass="24377">MDIHGVTSMRCRLRGKFIEIEIDMESFEPEPFPGRFPILFLVAGHEVGGYPDEGWLGDLYALFQDLLLCTRDLLKYPESCFNKRKNAENDGFDLLPDSYVCGPILDLDFNTYYLERKGELLRFHFINEAPRYISSKNPLQGTIELLFEAFVADILKISEEYLEKCFPIEMEIKATQYDGFAEEISRLRRYLENLIQEIKTELDLSIALY</sequence>
<name>C5A581_THEGJ</name>
<dbReference type="AlphaFoldDB" id="C5A581"/>
<evidence type="ECO:0000313" key="1">
    <source>
        <dbReference type="EMBL" id="ACS33393.1"/>
    </source>
</evidence>
<proteinExistence type="predicted"/>
<evidence type="ECO:0000313" key="2">
    <source>
        <dbReference type="Proteomes" id="UP000001488"/>
    </source>
</evidence>
<organism evidence="1 2">
    <name type="scientific">Thermococcus gammatolerans (strain DSM 15229 / JCM 11827 / EJ3)</name>
    <dbReference type="NCBI Taxonomy" id="593117"/>
    <lineage>
        <taxon>Archaea</taxon>
        <taxon>Methanobacteriati</taxon>
        <taxon>Methanobacteriota</taxon>
        <taxon>Thermococci</taxon>
        <taxon>Thermococcales</taxon>
        <taxon>Thermococcaceae</taxon>
        <taxon>Thermococcus</taxon>
    </lineage>
</organism>
<dbReference type="Proteomes" id="UP000001488">
    <property type="component" value="Chromosome"/>
</dbReference>
<protein>
    <submittedName>
        <fullName evidence="1">Uncharacterized protein</fullName>
    </submittedName>
</protein>
<dbReference type="EMBL" id="CP001398">
    <property type="protein sequence ID" value="ACS33393.1"/>
    <property type="molecule type" value="Genomic_DNA"/>
</dbReference>
<dbReference type="STRING" id="593117.TGAM_0891"/>
<keyword evidence="2" id="KW-1185">Reference proteome</keyword>
<accession>C5A581</accession>
<reference evidence="1 2" key="1">
    <citation type="journal article" date="2007" name="Genome Biol.">
        <title>Genome analysis and genome-wide proteomics of Thermococcus gammatolerans, the most radioresistant organism known amongst the Archaea.</title>
        <authorList>
            <person name="Zivanovic Y."/>
            <person name="Armengaud J."/>
            <person name="Lagorce A."/>
            <person name="Leplat C."/>
            <person name="Guerin P."/>
            <person name="Dutertre M."/>
            <person name="Anthouard V."/>
            <person name="Forterre P."/>
            <person name="Wincker P."/>
            <person name="Confalonieri F."/>
        </authorList>
    </citation>
    <scope>NUCLEOTIDE SEQUENCE [LARGE SCALE GENOMIC DNA]</scope>
    <source>
        <strain evidence="2">DSM 15229 / JCM 11827 / EJ3</strain>
    </source>
</reference>
<dbReference type="PaxDb" id="593117-TGAM_0891"/>
<dbReference type="KEGG" id="tga:TGAM_0891"/>